<dbReference type="InterPro" id="IPR012337">
    <property type="entry name" value="RNaseH-like_sf"/>
</dbReference>
<keyword evidence="3" id="KW-0238">DNA-binding</keyword>
<evidence type="ECO:0000313" key="9">
    <source>
        <dbReference type="Proteomes" id="UP000004947"/>
    </source>
</evidence>
<evidence type="ECO:0000313" key="7">
    <source>
        <dbReference type="EMBL" id="EDM24795.1"/>
    </source>
</evidence>
<reference evidence="8 9" key="2">
    <citation type="journal article" date="2010" name="J. Bacteriol.">
        <title>Genome sequence of Lentisphaera araneosa HTCC2155T, the type species of the order Lentisphaerales in the phylum Lentisphaerae.</title>
        <authorList>
            <person name="Thrash J.C."/>
            <person name="Cho J.C."/>
            <person name="Vergin K.L."/>
            <person name="Morris R.M."/>
            <person name="Giovannoni S.J."/>
        </authorList>
    </citation>
    <scope>NUCLEOTIDE SEQUENCE [LARGE SCALE GENOMIC DNA]</scope>
    <source>
        <strain evidence="8 9">HTCC2155</strain>
    </source>
</reference>
<dbReference type="EMBL" id="ABCK01000049">
    <property type="protein sequence ID" value="EDM24795.1"/>
    <property type="molecule type" value="Genomic_DNA"/>
</dbReference>
<keyword evidence="4" id="KW-0233">DNA recombination</keyword>
<proteinExistence type="inferred from homology"/>
<dbReference type="PANTHER" id="PTHR33258:SF1">
    <property type="entry name" value="TRANSPOSASE INSL FOR INSERTION SEQUENCE ELEMENT IS186A-RELATED"/>
    <property type="match status" value="1"/>
</dbReference>
<accession>A6DSH7</accession>
<feature type="transmembrane region" description="Helical" evidence="5">
    <location>
        <begin position="329"/>
        <end position="348"/>
    </location>
</feature>
<evidence type="ECO:0000256" key="4">
    <source>
        <dbReference type="ARBA" id="ARBA00023172"/>
    </source>
</evidence>
<dbReference type="GO" id="GO:0003677">
    <property type="term" value="F:DNA binding"/>
    <property type="evidence" value="ECO:0007669"/>
    <property type="project" value="UniProtKB-KW"/>
</dbReference>
<keyword evidence="5" id="KW-0472">Membrane</keyword>
<dbReference type="AlphaFoldDB" id="A6DSH7"/>
<protein>
    <submittedName>
        <fullName evidence="8">Probable transposase</fullName>
    </submittedName>
</protein>
<organism evidence="8 9">
    <name type="scientific">Lentisphaera araneosa HTCC2155</name>
    <dbReference type="NCBI Taxonomy" id="313628"/>
    <lineage>
        <taxon>Bacteria</taxon>
        <taxon>Pseudomonadati</taxon>
        <taxon>Lentisphaerota</taxon>
        <taxon>Lentisphaeria</taxon>
        <taxon>Lentisphaerales</taxon>
        <taxon>Lentisphaeraceae</taxon>
        <taxon>Lentisphaera</taxon>
    </lineage>
</organism>
<comment type="caution">
    <text evidence="8">The sequence shown here is derived from an EMBL/GenBank/DDBJ whole genome shotgun (WGS) entry which is preliminary data.</text>
</comment>
<dbReference type="Proteomes" id="UP000004947">
    <property type="component" value="Unassembled WGS sequence"/>
</dbReference>
<keyword evidence="2" id="KW-0815">Transposition</keyword>
<evidence type="ECO:0000256" key="5">
    <source>
        <dbReference type="SAM" id="Phobius"/>
    </source>
</evidence>
<dbReference type="InterPro" id="IPR047952">
    <property type="entry name" value="Transpos_IS4"/>
</dbReference>
<evidence type="ECO:0000259" key="6">
    <source>
        <dbReference type="Pfam" id="PF01609"/>
    </source>
</evidence>
<dbReference type="InterPro" id="IPR002559">
    <property type="entry name" value="Transposase_11"/>
</dbReference>
<evidence type="ECO:0000256" key="2">
    <source>
        <dbReference type="ARBA" id="ARBA00022578"/>
    </source>
</evidence>
<dbReference type="Pfam" id="PF01609">
    <property type="entry name" value="DDE_Tnp_1"/>
    <property type="match status" value="1"/>
</dbReference>
<keyword evidence="5" id="KW-1133">Transmembrane helix</keyword>
<dbReference type="GO" id="GO:0004803">
    <property type="term" value="F:transposase activity"/>
    <property type="evidence" value="ECO:0007669"/>
    <property type="project" value="InterPro"/>
</dbReference>
<evidence type="ECO:0000313" key="8">
    <source>
        <dbReference type="EMBL" id="EDM25422.1"/>
    </source>
</evidence>
<keyword evidence="9" id="KW-1185">Reference proteome</keyword>
<keyword evidence="5" id="KW-0812">Transmembrane</keyword>
<dbReference type="STRING" id="313628.LNTAR_03884"/>
<dbReference type="EMBL" id="ABCK01000030">
    <property type="protein sequence ID" value="EDM25422.1"/>
    <property type="molecule type" value="Genomic_DNA"/>
</dbReference>
<dbReference type="Gene3D" id="3.90.350.10">
    <property type="entry name" value="Transposase Inhibitor Protein From Tn5, Chain A, domain 1"/>
    <property type="match status" value="1"/>
</dbReference>
<reference evidence="8" key="1">
    <citation type="submission" date="2007-06" db="EMBL/GenBank/DDBJ databases">
        <authorList>
            <person name="Giovannoni S."/>
            <person name="Cho J.-C."/>
            <person name="Ferriera S."/>
            <person name="Johnson J."/>
            <person name="Kravitz S."/>
            <person name="Beeson K."/>
            <person name="Sutton G."/>
            <person name="Rogers Y.-H."/>
            <person name="Friedman R."/>
            <person name="Frazier M."/>
            <person name="Venter J.C."/>
        </authorList>
    </citation>
    <scope>NUCLEOTIDE SEQUENCE</scope>
    <source>
        <strain evidence="8">HTCC2155</strain>
    </source>
</reference>
<dbReference type="GO" id="GO:0006313">
    <property type="term" value="P:DNA transposition"/>
    <property type="evidence" value="ECO:0007669"/>
    <property type="project" value="InterPro"/>
</dbReference>
<comment type="similarity">
    <text evidence="1">Belongs to the transposase 11 family.</text>
</comment>
<dbReference type="PANTHER" id="PTHR33258">
    <property type="entry name" value="TRANSPOSASE INSL FOR INSERTION SEQUENCE ELEMENT IS186A-RELATED"/>
    <property type="match status" value="1"/>
</dbReference>
<name>A6DSH7_9BACT</name>
<dbReference type="NCBIfam" id="NF033592">
    <property type="entry name" value="transpos_IS4_1"/>
    <property type="match status" value="1"/>
</dbReference>
<dbReference type="SUPFAM" id="SSF53098">
    <property type="entry name" value="Ribonuclease H-like"/>
    <property type="match status" value="1"/>
</dbReference>
<dbReference type="eggNOG" id="COG3385">
    <property type="taxonomic scope" value="Bacteria"/>
</dbReference>
<sequence>MKKMTKTEERNLKRWCLVQEFREKLTKELEHHPRHPSEDDPRRKLHYLDYASAILFTLFNPVLKSMRGLCAASELKKVQEHVTLGKISLGSFSEAQHVFDATSLQHLVQKLSSKIPINKIQDRSLLAAVKDLVAVDGSLFQTLTRVLWAEWLDENHKAAKLHLGFSLLKQSAVDAVITAGNSCERKALLKMVQPGVMYVCDRYYGLDYSYFEELQQRGALFTIRIRNKPKLTVIKEYEITEKDRKEGVISDQLVYLGDTDRELKPIRLVRTGAFNDKEILLVTSEAPEKLNAAIISTIYRQRWQIEVFFKWLKSILGCRKLLAESSNGVAIQMYSALIAAIMLFDLFGKKPTLRQMEMIQFFFLRYASVEELDDAIAQSKQN</sequence>
<evidence type="ECO:0000256" key="3">
    <source>
        <dbReference type="ARBA" id="ARBA00023125"/>
    </source>
</evidence>
<feature type="domain" description="Transposase IS4-like" evidence="6">
    <location>
        <begin position="130"/>
        <end position="341"/>
    </location>
</feature>
<evidence type="ECO:0000256" key="1">
    <source>
        <dbReference type="ARBA" id="ARBA00010075"/>
    </source>
</evidence>
<gene>
    <name evidence="7" type="ORF">LNTAR_03884</name>
    <name evidence="8" type="ORF">LNTAR_09821</name>
</gene>